<name>A0A3B0UCY8_9ZZZZ</name>
<feature type="transmembrane region" description="Helical" evidence="6">
    <location>
        <begin position="279"/>
        <end position="299"/>
    </location>
</feature>
<evidence type="ECO:0000313" key="8">
    <source>
        <dbReference type="EMBL" id="VAW26960.1"/>
    </source>
</evidence>
<proteinExistence type="predicted"/>
<feature type="non-terminal residue" evidence="8">
    <location>
        <position position="468"/>
    </location>
</feature>
<dbReference type="InterPro" id="IPR004869">
    <property type="entry name" value="MMPL_dom"/>
</dbReference>
<gene>
    <name evidence="8" type="ORF">MNBD_BACTEROID06-519</name>
</gene>
<dbReference type="PANTHER" id="PTHR33406:SF13">
    <property type="entry name" value="MEMBRANE PROTEIN YDFJ"/>
    <property type="match status" value="1"/>
</dbReference>
<evidence type="ECO:0000259" key="7">
    <source>
        <dbReference type="Pfam" id="PF03176"/>
    </source>
</evidence>
<dbReference type="Pfam" id="PF03176">
    <property type="entry name" value="MMPL"/>
    <property type="match status" value="1"/>
</dbReference>
<dbReference type="InterPro" id="IPR050545">
    <property type="entry name" value="Mycobact_MmpL"/>
</dbReference>
<feature type="transmembrane region" description="Helical" evidence="6">
    <location>
        <begin position="255"/>
        <end position="272"/>
    </location>
</feature>
<dbReference type="GO" id="GO:0005886">
    <property type="term" value="C:plasma membrane"/>
    <property type="evidence" value="ECO:0007669"/>
    <property type="project" value="UniProtKB-SubCell"/>
</dbReference>
<sequence>MSKIFVYLLVLIFFIAGLWSFERLEISENLDTTIPNVAAFNKIKPLLDKGKKSIIFSITINPGKDTPYGIEQQANSLIQLLNKEVNELIGDLQYKSDIDPDSFSRYFYNHLYLFLDSSDYVQIEKDLNNETIKRAMVANKASLYSPEGLALKDWILKDPLHLTKYGYNKLKQGSFTNDFINNEGLFISEDRHKLLIYGALKYNPSESKTNRALSEKLIILKEEWNQKNPNHTLDYFGTFLIANANATQIEKDIKVTLSIAILCILALLFYYFRNIYIIAFFLLPGVFGVLFAIVGIYLWQGQISGIALSAGAVVLGIVVDYSFHFFSQLKQNNNANETRKSIFLPLALSGTTTIVAFLSLTFASSKALHDFGLFTAFSLIGALVFVLGFLPLLLQPFEKKFSFANSNKLDSWFDKINLEPKRNAKWFALAIVAITIFFFYFATDVQFENDLNKLNFYPEQLKKSEITH</sequence>
<dbReference type="Gene3D" id="1.20.1640.10">
    <property type="entry name" value="Multidrug efflux transporter AcrB transmembrane domain"/>
    <property type="match status" value="1"/>
</dbReference>
<evidence type="ECO:0000256" key="1">
    <source>
        <dbReference type="ARBA" id="ARBA00004651"/>
    </source>
</evidence>
<feature type="transmembrane region" description="Helical" evidence="6">
    <location>
        <begin position="426"/>
        <end position="443"/>
    </location>
</feature>
<feature type="domain" description="Membrane transport protein MMPL" evidence="7">
    <location>
        <begin position="184"/>
        <end position="395"/>
    </location>
</feature>
<evidence type="ECO:0000256" key="6">
    <source>
        <dbReference type="SAM" id="Phobius"/>
    </source>
</evidence>
<feature type="transmembrane region" description="Helical" evidence="6">
    <location>
        <begin position="305"/>
        <end position="323"/>
    </location>
</feature>
<dbReference type="EMBL" id="UOES01000164">
    <property type="protein sequence ID" value="VAW26960.1"/>
    <property type="molecule type" value="Genomic_DNA"/>
</dbReference>
<feature type="transmembrane region" description="Helical" evidence="6">
    <location>
        <begin position="371"/>
        <end position="394"/>
    </location>
</feature>
<dbReference type="SUPFAM" id="SSF82866">
    <property type="entry name" value="Multidrug efflux transporter AcrB transmembrane domain"/>
    <property type="match status" value="1"/>
</dbReference>
<protein>
    <recommendedName>
        <fullName evidence="7">Membrane transport protein MMPL domain-containing protein</fullName>
    </recommendedName>
</protein>
<keyword evidence="4 6" id="KW-1133">Transmembrane helix</keyword>
<evidence type="ECO:0000256" key="4">
    <source>
        <dbReference type="ARBA" id="ARBA00022989"/>
    </source>
</evidence>
<dbReference type="PANTHER" id="PTHR33406">
    <property type="entry name" value="MEMBRANE PROTEIN MJ1562-RELATED"/>
    <property type="match status" value="1"/>
</dbReference>
<keyword evidence="5 6" id="KW-0472">Membrane</keyword>
<keyword evidence="2" id="KW-1003">Cell membrane</keyword>
<evidence type="ECO:0000256" key="2">
    <source>
        <dbReference type="ARBA" id="ARBA00022475"/>
    </source>
</evidence>
<comment type="subcellular location">
    <subcellularLocation>
        <location evidence="1">Cell membrane</location>
        <topology evidence="1">Multi-pass membrane protein</topology>
    </subcellularLocation>
</comment>
<keyword evidence="3 6" id="KW-0812">Transmembrane</keyword>
<dbReference type="AlphaFoldDB" id="A0A3B0UCY8"/>
<evidence type="ECO:0000256" key="5">
    <source>
        <dbReference type="ARBA" id="ARBA00023136"/>
    </source>
</evidence>
<evidence type="ECO:0000256" key="3">
    <source>
        <dbReference type="ARBA" id="ARBA00022692"/>
    </source>
</evidence>
<accession>A0A3B0UCY8</accession>
<organism evidence="8">
    <name type="scientific">hydrothermal vent metagenome</name>
    <dbReference type="NCBI Taxonomy" id="652676"/>
    <lineage>
        <taxon>unclassified sequences</taxon>
        <taxon>metagenomes</taxon>
        <taxon>ecological metagenomes</taxon>
    </lineage>
</organism>
<feature type="transmembrane region" description="Helical" evidence="6">
    <location>
        <begin position="343"/>
        <end position="365"/>
    </location>
</feature>
<reference evidence="8" key="1">
    <citation type="submission" date="2018-06" db="EMBL/GenBank/DDBJ databases">
        <authorList>
            <person name="Zhirakovskaya E."/>
        </authorList>
    </citation>
    <scope>NUCLEOTIDE SEQUENCE</scope>
</reference>